<feature type="compositionally biased region" description="Low complexity" evidence="1">
    <location>
        <begin position="343"/>
        <end position="353"/>
    </location>
</feature>
<feature type="compositionally biased region" description="Polar residues" evidence="1">
    <location>
        <begin position="291"/>
        <end position="305"/>
    </location>
</feature>
<feature type="region of interest" description="Disordered" evidence="1">
    <location>
        <begin position="1"/>
        <end position="113"/>
    </location>
</feature>
<feature type="compositionally biased region" description="Basic and acidic residues" evidence="1">
    <location>
        <begin position="402"/>
        <end position="418"/>
    </location>
</feature>
<protein>
    <submittedName>
        <fullName evidence="2">Uncharacterized protein</fullName>
    </submittedName>
</protein>
<feature type="compositionally biased region" description="Basic and acidic residues" evidence="1">
    <location>
        <begin position="547"/>
        <end position="559"/>
    </location>
</feature>
<dbReference type="Proteomes" id="UP000283509">
    <property type="component" value="Unassembled WGS sequence"/>
</dbReference>
<evidence type="ECO:0000256" key="1">
    <source>
        <dbReference type="SAM" id="MobiDB-lite"/>
    </source>
</evidence>
<keyword evidence="3" id="KW-1185">Reference proteome</keyword>
<evidence type="ECO:0000313" key="3">
    <source>
        <dbReference type="Proteomes" id="UP000283509"/>
    </source>
</evidence>
<reference evidence="2 3" key="2">
    <citation type="submission" date="2019-01" db="EMBL/GenBank/DDBJ databases">
        <title>The decoding of complex shrimp genome reveals the adaptation for benthos swimmer, frequently molting mechanism and breeding impact on genome.</title>
        <authorList>
            <person name="Sun Y."/>
            <person name="Gao Y."/>
            <person name="Yu Y."/>
        </authorList>
    </citation>
    <scope>NUCLEOTIDE SEQUENCE [LARGE SCALE GENOMIC DNA]</scope>
    <source>
        <tissue evidence="2">Muscle</tissue>
    </source>
</reference>
<feature type="compositionally biased region" description="Basic and acidic residues" evidence="1">
    <location>
        <begin position="611"/>
        <end position="632"/>
    </location>
</feature>
<feature type="region of interest" description="Disordered" evidence="1">
    <location>
        <begin position="401"/>
        <end position="669"/>
    </location>
</feature>
<feature type="compositionally biased region" description="Low complexity" evidence="1">
    <location>
        <begin position="213"/>
        <end position="228"/>
    </location>
</feature>
<accession>A0A423SMP9</accession>
<feature type="compositionally biased region" description="Basic residues" evidence="1">
    <location>
        <begin position="258"/>
        <end position="267"/>
    </location>
</feature>
<evidence type="ECO:0000313" key="2">
    <source>
        <dbReference type="EMBL" id="ROT65470.1"/>
    </source>
</evidence>
<sequence length="669" mass="74625">MPLPEGPFQGLPLPEGPSTPRRTHPPIHSAKDQSSTRRTHPLPKDPSTPRPKDHPLLTHPPPRRTHSHPQRTHPRIASCPRRITCHSRRDRIHSPKDPITVPKGRSHRTGHKGRPCALLQMSKLMSESARKWRPRHRCRQRGYSSSKDLITVRLRRRASGYHTVTVRRNGRHHSAIGPPWPNSPEGPPCHSLAWRKGHVACHPAAVHTRDAHASAPEGPSSSPGGNHSTPRRSGHPLPRRTHPLPRRTTHSPKDAVSLRRRKRAIHLPRKDPSHFPRRTHPTQKDHPASTKDPSTAQSEGPSTPRRTGHPHSPEGPIALPRRNRIHVQLEGTRHPPPKDHVASLSPRRTLSLPRRTHPLPDKDPSPTRRTHAKSAKVIHPLRPRGPRISWYIHEGDPIPLLPKDHGRQRAHHPLREGRASTSPEGPSTAPKAPFTPPKGPACHHPLPDRTHPSLEGPMVPEGPMPLPPKDHHSLEGNFMPHPEGPHPLRVRRNPQIPEGNPSASTSPKDHATPETHPLPAKDRYPSRKESHPLPEGTIHSLRTHPLPAKDPDATPERRSHPLPPRGPIHSEGPMPLPKGTPSTPRRTHYPRRARRTSIHSARRNPLPDPSSPKDHPLTKRSPEDAAPEESRPDLGASWEAGSPTAEVGLRSGRASVAWRGGTWVGRRRW</sequence>
<feature type="compositionally biased region" description="Basic and acidic residues" evidence="1">
    <location>
        <begin position="507"/>
        <end position="532"/>
    </location>
</feature>
<feature type="compositionally biased region" description="Basic residues" evidence="1">
    <location>
        <begin position="585"/>
        <end position="602"/>
    </location>
</feature>
<proteinExistence type="predicted"/>
<gene>
    <name evidence="2" type="ORF">C7M84_016549</name>
</gene>
<feature type="compositionally biased region" description="Basic residues" evidence="1">
    <location>
        <begin position="61"/>
        <end position="74"/>
    </location>
</feature>
<feature type="compositionally biased region" description="Basic residues" evidence="1">
    <location>
        <begin position="229"/>
        <end position="250"/>
    </location>
</feature>
<name>A0A423SMP9_PENVA</name>
<organism evidence="2 3">
    <name type="scientific">Penaeus vannamei</name>
    <name type="common">Whiteleg shrimp</name>
    <name type="synonym">Litopenaeus vannamei</name>
    <dbReference type="NCBI Taxonomy" id="6689"/>
    <lineage>
        <taxon>Eukaryota</taxon>
        <taxon>Metazoa</taxon>
        <taxon>Ecdysozoa</taxon>
        <taxon>Arthropoda</taxon>
        <taxon>Crustacea</taxon>
        <taxon>Multicrustacea</taxon>
        <taxon>Malacostraca</taxon>
        <taxon>Eumalacostraca</taxon>
        <taxon>Eucarida</taxon>
        <taxon>Decapoda</taxon>
        <taxon>Dendrobranchiata</taxon>
        <taxon>Penaeoidea</taxon>
        <taxon>Penaeidae</taxon>
        <taxon>Penaeus</taxon>
    </lineage>
</organism>
<dbReference type="EMBL" id="QCYY01003082">
    <property type="protein sequence ID" value="ROT65470.1"/>
    <property type="molecule type" value="Genomic_DNA"/>
</dbReference>
<feature type="compositionally biased region" description="Basic and acidic residues" evidence="1">
    <location>
        <begin position="331"/>
        <end position="341"/>
    </location>
</feature>
<feature type="compositionally biased region" description="Basic residues" evidence="1">
    <location>
        <begin position="104"/>
        <end position="113"/>
    </location>
</feature>
<reference evidence="2 3" key="1">
    <citation type="submission" date="2018-04" db="EMBL/GenBank/DDBJ databases">
        <authorList>
            <person name="Zhang X."/>
            <person name="Yuan J."/>
            <person name="Li F."/>
            <person name="Xiang J."/>
        </authorList>
    </citation>
    <scope>NUCLEOTIDE SEQUENCE [LARGE SCALE GENOMIC DNA]</scope>
    <source>
        <tissue evidence="2">Muscle</tissue>
    </source>
</reference>
<comment type="caution">
    <text evidence="2">The sequence shown here is derived from an EMBL/GenBank/DDBJ whole genome shotgun (WGS) entry which is preliminary data.</text>
</comment>
<dbReference type="AlphaFoldDB" id="A0A423SMP9"/>
<feature type="region of interest" description="Disordered" evidence="1">
    <location>
        <begin position="207"/>
        <end position="381"/>
    </location>
</feature>
<feature type="compositionally biased region" description="Basic residues" evidence="1">
    <location>
        <begin position="368"/>
        <end position="381"/>
    </location>
</feature>